<dbReference type="Pfam" id="PF07228">
    <property type="entry name" value="SpoIIE"/>
    <property type="match status" value="1"/>
</dbReference>
<evidence type="ECO:0000259" key="2">
    <source>
        <dbReference type="SMART" id="SM00065"/>
    </source>
</evidence>
<dbReference type="GO" id="GO:0016791">
    <property type="term" value="F:phosphatase activity"/>
    <property type="evidence" value="ECO:0007669"/>
    <property type="project" value="TreeGrafter"/>
</dbReference>
<dbReference type="SMART" id="SM00331">
    <property type="entry name" value="PP2C_SIG"/>
    <property type="match status" value="1"/>
</dbReference>
<dbReference type="PANTHER" id="PTHR43156">
    <property type="entry name" value="STAGE II SPORULATION PROTEIN E-RELATED"/>
    <property type="match status" value="1"/>
</dbReference>
<dbReference type="Gene3D" id="3.60.40.10">
    <property type="entry name" value="PPM-type phosphatase domain"/>
    <property type="match status" value="1"/>
</dbReference>
<protein>
    <submittedName>
        <fullName evidence="4">Diguanylate phosphodiesterase</fullName>
    </submittedName>
</protein>
<dbReference type="InterPro" id="IPR052016">
    <property type="entry name" value="Bact_Sigma-Reg"/>
</dbReference>
<name>A0A0N9I3S5_9PSEU</name>
<evidence type="ECO:0000256" key="1">
    <source>
        <dbReference type="ARBA" id="ARBA00022801"/>
    </source>
</evidence>
<dbReference type="PANTHER" id="PTHR43156:SF2">
    <property type="entry name" value="STAGE II SPORULATION PROTEIN E"/>
    <property type="match status" value="1"/>
</dbReference>
<dbReference type="STRING" id="860235.AOZ06_29985"/>
<sequence>MTEESSAEDLLRRIESVTDSALSHLGLEKLLEELLARVREHLSVDTATVLLHDNASGQLIATASAGFDEEIRQGVRLPVGTGFAGRVAAERKPITIDHVDASTVVNPLLWEKGLHAMLGVPMVAGSQLVGVVHVGSFVHRQFTARDIRLLELAADRMALATQAQVVRTERATATALQRSLLPGRLPRPAGLEFAARYVPGADVRVGGDWYDVFELPGERWGIVMGDVVGHGLPAAVVMGRLRSALRAYALLDIDDPAEVLDKLNRKAVHFEAGIMATVLYAVVDPAFDRIRISLAGHPPPVLAVAGEPTRLLELVPDPPIGVRYDLRRRDAVVTFPPEAVMAFFTDGLVERRGWTLNTGLAMLGETITAGPAEAVTAKAMSVLTQAVPPEDDVALLVMRRLRAGK</sequence>
<keyword evidence="1" id="KW-0378">Hydrolase</keyword>
<dbReference type="Gene3D" id="3.30.450.40">
    <property type="match status" value="1"/>
</dbReference>
<dbReference type="RefSeq" id="WP_054292466.1">
    <property type="nucleotide sequence ID" value="NZ_CP012752.1"/>
</dbReference>
<feature type="domain" description="PPM-type phosphatase" evidence="3">
    <location>
        <begin position="188"/>
        <end position="400"/>
    </location>
</feature>
<evidence type="ECO:0000313" key="4">
    <source>
        <dbReference type="EMBL" id="ALG10563.1"/>
    </source>
</evidence>
<keyword evidence="5" id="KW-1185">Reference proteome</keyword>
<dbReference type="Pfam" id="PF13185">
    <property type="entry name" value="GAF_2"/>
    <property type="match status" value="1"/>
</dbReference>
<dbReference type="InterPro" id="IPR003018">
    <property type="entry name" value="GAF"/>
</dbReference>
<dbReference type="SMART" id="SM00065">
    <property type="entry name" value="GAF"/>
    <property type="match status" value="1"/>
</dbReference>
<organism evidence="4 5">
    <name type="scientific">Kibdelosporangium phytohabitans</name>
    <dbReference type="NCBI Taxonomy" id="860235"/>
    <lineage>
        <taxon>Bacteria</taxon>
        <taxon>Bacillati</taxon>
        <taxon>Actinomycetota</taxon>
        <taxon>Actinomycetes</taxon>
        <taxon>Pseudonocardiales</taxon>
        <taxon>Pseudonocardiaceae</taxon>
        <taxon>Kibdelosporangium</taxon>
    </lineage>
</organism>
<proteinExistence type="predicted"/>
<dbReference type="InterPro" id="IPR036457">
    <property type="entry name" value="PPM-type-like_dom_sf"/>
</dbReference>
<dbReference type="InterPro" id="IPR029016">
    <property type="entry name" value="GAF-like_dom_sf"/>
</dbReference>
<dbReference type="OrthoDB" id="118142at2"/>
<accession>A0A0N9I3S5</accession>
<dbReference type="AlphaFoldDB" id="A0A0N9I3S5"/>
<dbReference type="InterPro" id="IPR001932">
    <property type="entry name" value="PPM-type_phosphatase-like_dom"/>
</dbReference>
<dbReference type="Proteomes" id="UP000063699">
    <property type="component" value="Chromosome"/>
</dbReference>
<evidence type="ECO:0000259" key="3">
    <source>
        <dbReference type="SMART" id="SM00331"/>
    </source>
</evidence>
<dbReference type="KEGG" id="kphy:AOZ06_29985"/>
<feature type="domain" description="GAF" evidence="2">
    <location>
        <begin position="26"/>
        <end position="171"/>
    </location>
</feature>
<dbReference type="EMBL" id="CP012752">
    <property type="protein sequence ID" value="ALG10563.1"/>
    <property type="molecule type" value="Genomic_DNA"/>
</dbReference>
<reference evidence="4 5" key="1">
    <citation type="submission" date="2015-07" db="EMBL/GenBank/DDBJ databases">
        <title>Genome sequencing of Kibdelosporangium phytohabitans.</title>
        <authorList>
            <person name="Qin S."/>
            <person name="Xing K."/>
        </authorList>
    </citation>
    <scope>NUCLEOTIDE SEQUENCE [LARGE SCALE GENOMIC DNA]</scope>
    <source>
        <strain evidence="4 5">KLBMP1111</strain>
    </source>
</reference>
<gene>
    <name evidence="4" type="ORF">AOZ06_29985</name>
</gene>
<dbReference type="SUPFAM" id="SSF55781">
    <property type="entry name" value="GAF domain-like"/>
    <property type="match status" value="1"/>
</dbReference>
<evidence type="ECO:0000313" key="5">
    <source>
        <dbReference type="Proteomes" id="UP000063699"/>
    </source>
</evidence>